<dbReference type="AlphaFoldDB" id="A0A9W7BGH4"/>
<sequence>MSSNNSNTNPNSNNDAREFTLPPVRLSRGVNLENCSNSSSSSSSARSTLDDFDVADFAKASFVAEPVFRSLDVTAPPPALTRHLDEPVLKEPVRVSTSGGPSGVLCTSSSGASGVFTLPTTLPNVDHLYKDTLPATSFTTVAITSRSSSSQIVSRVGTYLSKKSITFTSKSHSPHLLKCTAFGATDPTPCVFYVNVFKDYESESVLVECSRWSGSCLTFVPLMKQIFLSADDSLNETNDSVDVGSNKSSLVDATCLDRVAGFLNVSGDVKEEELKNALSALGYYASSSSNTHSICSHPTLLSLLTYYAVDSSNDEIRLLGLNALRNLLCNAETGSKLVKQHYVKVEELCKKLTLSASNVGSNSHSLQAALLALESLNALMGFSRRVVKVVVGVGGEEVYKKCKEVGMGRHLGLVEVAVEGATELMMCGK</sequence>
<accession>A0A9W7BGH4</accession>
<feature type="compositionally biased region" description="Low complexity" evidence="1">
    <location>
        <begin position="1"/>
        <end position="14"/>
    </location>
</feature>
<name>A0A9W7BGH4_9STRA</name>
<dbReference type="InterPro" id="IPR011989">
    <property type="entry name" value="ARM-like"/>
</dbReference>
<dbReference type="EMBL" id="BLQM01000446">
    <property type="protein sequence ID" value="GMH90314.1"/>
    <property type="molecule type" value="Genomic_DNA"/>
</dbReference>
<feature type="region of interest" description="Disordered" evidence="1">
    <location>
        <begin position="1"/>
        <end position="24"/>
    </location>
</feature>
<dbReference type="Gene3D" id="1.25.10.10">
    <property type="entry name" value="Leucine-rich Repeat Variant"/>
    <property type="match status" value="1"/>
</dbReference>
<evidence type="ECO:0000313" key="2">
    <source>
        <dbReference type="EMBL" id="GMH90314.1"/>
    </source>
</evidence>
<evidence type="ECO:0000256" key="1">
    <source>
        <dbReference type="SAM" id="MobiDB-lite"/>
    </source>
</evidence>
<evidence type="ECO:0000313" key="3">
    <source>
        <dbReference type="Proteomes" id="UP001162640"/>
    </source>
</evidence>
<dbReference type="SUPFAM" id="SSF48371">
    <property type="entry name" value="ARM repeat"/>
    <property type="match status" value="1"/>
</dbReference>
<proteinExistence type="predicted"/>
<gene>
    <name evidence="2" type="ORF">TL16_g11730</name>
</gene>
<reference evidence="3" key="1">
    <citation type="journal article" date="2023" name="Commun. Biol.">
        <title>Genome analysis of Parmales, the sister group of diatoms, reveals the evolutionary specialization of diatoms from phago-mixotrophs to photoautotrophs.</title>
        <authorList>
            <person name="Ban H."/>
            <person name="Sato S."/>
            <person name="Yoshikawa S."/>
            <person name="Yamada K."/>
            <person name="Nakamura Y."/>
            <person name="Ichinomiya M."/>
            <person name="Sato N."/>
            <person name="Blanc-Mathieu R."/>
            <person name="Endo H."/>
            <person name="Kuwata A."/>
            <person name="Ogata H."/>
        </authorList>
    </citation>
    <scope>NUCLEOTIDE SEQUENCE [LARGE SCALE GENOMIC DNA]</scope>
</reference>
<dbReference type="Proteomes" id="UP001162640">
    <property type="component" value="Unassembled WGS sequence"/>
</dbReference>
<comment type="caution">
    <text evidence="2">The sequence shown here is derived from an EMBL/GenBank/DDBJ whole genome shotgun (WGS) entry which is preliminary data.</text>
</comment>
<organism evidence="2 3">
    <name type="scientific">Triparma laevis f. inornata</name>
    <dbReference type="NCBI Taxonomy" id="1714386"/>
    <lineage>
        <taxon>Eukaryota</taxon>
        <taxon>Sar</taxon>
        <taxon>Stramenopiles</taxon>
        <taxon>Ochrophyta</taxon>
        <taxon>Bolidophyceae</taxon>
        <taxon>Parmales</taxon>
        <taxon>Triparmaceae</taxon>
        <taxon>Triparma</taxon>
    </lineage>
</organism>
<dbReference type="InterPro" id="IPR016024">
    <property type="entry name" value="ARM-type_fold"/>
</dbReference>
<protein>
    <submittedName>
        <fullName evidence="2">Uncharacterized protein</fullName>
    </submittedName>
</protein>